<gene>
    <name evidence="1" type="ORF">BKA67DRAFT_657951</name>
</gene>
<dbReference type="OrthoDB" id="4130940at2759"/>
<proteinExistence type="predicted"/>
<comment type="caution">
    <text evidence="1">The sequence shown here is derived from an EMBL/GenBank/DDBJ whole genome shotgun (WGS) entry which is preliminary data.</text>
</comment>
<evidence type="ECO:0000313" key="1">
    <source>
        <dbReference type="EMBL" id="KAH6656059.1"/>
    </source>
</evidence>
<dbReference type="EMBL" id="JAGPXC010000003">
    <property type="protein sequence ID" value="KAH6656059.1"/>
    <property type="molecule type" value="Genomic_DNA"/>
</dbReference>
<dbReference type="RefSeq" id="XP_045960324.1">
    <property type="nucleotide sequence ID" value="XM_046107196.1"/>
</dbReference>
<keyword evidence="2" id="KW-1185">Reference proteome</keyword>
<dbReference type="GeneID" id="70136087"/>
<dbReference type="AlphaFoldDB" id="A0A9P8UQ84"/>
<organism evidence="1 2">
    <name type="scientific">Truncatella angustata</name>
    <dbReference type="NCBI Taxonomy" id="152316"/>
    <lineage>
        <taxon>Eukaryota</taxon>
        <taxon>Fungi</taxon>
        <taxon>Dikarya</taxon>
        <taxon>Ascomycota</taxon>
        <taxon>Pezizomycotina</taxon>
        <taxon>Sordariomycetes</taxon>
        <taxon>Xylariomycetidae</taxon>
        <taxon>Amphisphaeriales</taxon>
        <taxon>Sporocadaceae</taxon>
        <taxon>Truncatella</taxon>
    </lineage>
</organism>
<dbReference type="Proteomes" id="UP000758603">
    <property type="component" value="Unassembled WGS sequence"/>
</dbReference>
<name>A0A9P8UQ84_9PEZI</name>
<sequence length="364" mass="41240">MGKTSIEYLFSEKRAVKKTQEWADILRTGKEKYANCRVVSFSRVKNLNSEWKHEYVQFIVEEETTRDRARVYAERGNEVDLDWVTFGPAETPEGGSKGSDDLPLPLASLVFGGGSGEDVDRRPTVLQIAEILAATTLVGGAYEFYGHSCFWYAYTTYDAVKRQFGSMAKEKSWRWIDVGGAGNAGVKDAMGLGWTTLFKFYYVGDAKKFKKERETKMDFFDNEQREIVDSQYFVDQVASNLTKQEYRSTYIDAMQAQGIEFTETQIQDLLQASEEIAKKQTGGNEDWTKEFDELNARLVKQVLADPDAEEYRKAYQSYHVPAELGDQDLDKVPRAPTKTAAVAKTAEALELVVGRILLEVSKQQ</sequence>
<reference evidence="1" key="1">
    <citation type="journal article" date="2021" name="Nat. Commun.">
        <title>Genetic determinants of endophytism in the Arabidopsis root mycobiome.</title>
        <authorList>
            <person name="Mesny F."/>
            <person name="Miyauchi S."/>
            <person name="Thiergart T."/>
            <person name="Pickel B."/>
            <person name="Atanasova L."/>
            <person name="Karlsson M."/>
            <person name="Huettel B."/>
            <person name="Barry K.W."/>
            <person name="Haridas S."/>
            <person name="Chen C."/>
            <person name="Bauer D."/>
            <person name="Andreopoulos W."/>
            <person name="Pangilinan J."/>
            <person name="LaButti K."/>
            <person name="Riley R."/>
            <person name="Lipzen A."/>
            <person name="Clum A."/>
            <person name="Drula E."/>
            <person name="Henrissat B."/>
            <person name="Kohler A."/>
            <person name="Grigoriev I.V."/>
            <person name="Martin F.M."/>
            <person name="Hacquard S."/>
        </authorList>
    </citation>
    <scope>NUCLEOTIDE SEQUENCE</scope>
    <source>
        <strain evidence="1">MPI-SDFR-AT-0073</strain>
    </source>
</reference>
<evidence type="ECO:0000313" key="2">
    <source>
        <dbReference type="Proteomes" id="UP000758603"/>
    </source>
</evidence>
<accession>A0A9P8UQ84</accession>
<protein>
    <submittedName>
        <fullName evidence="1">Uncharacterized protein</fullName>
    </submittedName>
</protein>